<dbReference type="SUPFAM" id="SSF51197">
    <property type="entry name" value="Clavaminate synthase-like"/>
    <property type="match status" value="1"/>
</dbReference>
<evidence type="ECO:0000256" key="3">
    <source>
        <dbReference type="ARBA" id="ARBA00023004"/>
    </source>
</evidence>
<evidence type="ECO:0000259" key="4">
    <source>
        <dbReference type="PROSITE" id="PS51184"/>
    </source>
</evidence>
<evidence type="ECO:0000313" key="5">
    <source>
        <dbReference type="EMBL" id="ORV13425.1"/>
    </source>
</evidence>
<keyword evidence="2" id="KW-0479">Metal-binding</keyword>
<comment type="caution">
    <text evidence="5">The sequence shown here is derived from an EMBL/GenBank/DDBJ whole genome shotgun (WGS) entry which is preliminary data.</text>
</comment>
<gene>
    <name evidence="5" type="ORF">AWB95_11340</name>
    <name evidence="6" type="ORF">CQY23_15540</name>
</gene>
<name>A0A1X1RR09_MYCCE</name>
<dbReference type="PANTHER" id="PTHR13096:SF8">
    <property type="entry name" value="RIBOSOMAL OXYGENASE 1"/>
    <property type="match status" value="1"/>
</dbReference>
<reference evidence="5 7" key="1">
    <citation type="submission" date="2016-01" db="EMBL/GenBank/DDBJ databases">
        <title>The new phylogeny of the genus Mycobacterium.</title>
        <authorList>
            <person name="Tarcisio F."/>
            <person name="Conor M."/>
            <person name="Antonella G."/>
            <person name="Elisabetta G."/>
            <person name="Giulia F.S."/>
            <person name="Sara T."/>
            <person name="Anna F."/>
            <person name="Clotilde B."/>
            <person name="Roberto B."/>
            <person name="Veronica D.S."/>
            <person name="Fabio R."/>
            <person name="Monica P."/>
            <person name="Olivier J."/>
            <person name="Enrico T."/>
            <person name="Nicola S."/>
        </authorList>
    </citation>
    <scope>NUCLEOTIDE SEQUENCE [LARGE SCALE GENOMIC DNA]</scope>
    <source>
        <strain evidence="5 7">DSM 44243</strain>
    </source>
</reference>
<accession>A0A1X1RR09</accession>
<feature type="domain" description="JmjC" evidence="4">
    <location>
        <begin position="99"/>
        <end position="238"/>
    </location>
</feature>
<dbReference type="Pfam" id="PF08007">
    <property type="entry name" value="JmjC_2"/>
    <property type="match status" value="1"/>
</dbReference>
<evidence type="ECO:0000313" key="7">
    <source>
        <dbReference type="Proteomes" id="UP000193907"/>
    </source>
</evidence>
<evidence type="ECO:0000313" key="8">
    <source>
        <dbReference type="Proteomes" id="UP000230971"/>
    </source>
</evidence>
<dbReference type="InterPro" id="IPR003347">
    <property type="entry name" value="JmjC_dom"/>
</dbReference>
<dbReference type="InterPro" id="IPR039994">
    <property type="entry name" value="NO66-like"/>
</dbReference>
<dbReference type="AlphaFoldDB" id="A0A1X1RR09"/>
<dbReference type="OrthoDB" id="9764016at2"/>
<evidence type="ECO:0000256" key="1">
    <source>
        <dbReference type="ARBA" id="ARBA00001954"/>
    </source>
</evidence>
<dbReference type="EMBL" id="LQOM01000027">
    <property type="protein sequence ID" value="ORV13425.1"/>
    <property type="molecule type" value="Genomic_DNA"/>
</dbReference>
<reference evidence="6 8" key="2">
    <citation type="journal article" date="2017" name="Infect. Genet. Evol.">
        <title>The new phylogeny of the genus Mycobacterium: The old and the news.</title>
        <authorList>
            <person name="Tortoli E."/>
            <person name="Fedrizzi T."/>
            <person name="Meehan C.J."/>
            <person name="Trovato A."/>
            <person name="Grottola A."/>
            <person name="Giacobazzi E."/>
            <person name="Serpini G.F."/>
            <person name="Tagliazucchi S."/>
            <person name="Fabio A."/>
            <person name="Bettua C."/>
            <person name="Bertorelli R."/>
            <person name="Frascaro F."/>
            <person name="De Sanctis V."/>
            <person name="Pecorari M."/>
            <person name="Jousson O."/>
            <person name="Segata N."/>
            <person name="Cirillo D.M."/>
        </authorList>
    </citation>
    <scope>NUCLEOTIDE SEQUENCE [LARGE SCALE GENOMIC DNA]</scope>
    <source>
        <strain evidence="6 8">NCTC 12882</strain>
    </source>
</reference>
<sequence>MADTSLAWLLQPLSVQTFLDEVWGQTHHHVKRSNAGYFDSLLQGPSVIDELLEHVRPEPSGVRLVRRGEDKDPGTYRLADGSLDVARVRNDFADGYTIVLNRLEQYVRAIGTLSHAIEVELNFPTRVNGYITPPGSAGFVPHYDPHDVLILQIQGSKVWYLSNDAAVPPHEMHHPDAVATPELSSPTELRLAAGDVLYLPRGQVHGAETQSEPSVHLTVGIHAPTVLTLMTHVLYSLSLRDDGIHARLPARHLDDAGVRASLTDVVHDILRTVGDPSVIADGLGAMEEVLVRRGRCPPVGQVSNAVGIDGDTLVVKYQPLYSRVVADTGNVGLQFAQLLIKVGPDHKAAIKFVAGSSKPFRVRELPGLSPEQQTALARTLITTGFLVRLPDD</sequence>
<dbReference type="PANTHER" id="PTHR13096">
    <property type="entry name" value="MINA53 MYC INDUCED NUCLEAR ANTIGEN"/>
    <property type="match status" value="1"/>
</dbReference>
<dbReference type="GO" id="GO:0046872">
    <property type="term" value="F:metal ion binding"/>
    <property type="evidence" value="ECO:0007669"/>
    <property type="project" value="UniProtKB-KW"/>
</dbReference>
<dbReference type="PROSITE" id="PS51184">
    <property type="entry name" value="JMJC"/>
    <property type="match status" value="1"/>
</dbReference>
<comment type="cofactor">
    <cofactor evidence="1">
        <name>Fe(2+)</name>
        <dbReference type="ChEBI" id="CHEBI:29033"/>
    </cofactor>
</comment>
<dbReference type="EMBL" id="PDKV01000019">
    <property type="protein sequence ID" value="PIB78148.1"/>
    <property type="molecule type" value="Genomic_DNA"/>
</dbReference>
<protein>
    <submittedName>
        <fullName evidence="5">Cupin</fullName>
    </submittedName>
</protein>
<proteinExistence type="predicted"/>
<evidence type="ECO:0000313" key="6">
    <source>
        <dbReference type="EMBL" id="PIB78148.1"/>
    </source>
</evidence>
<dbReference type="Gene3D" id="2.60.120.650">
    <property type="entry name" value="Cupin"/>
    <property type="match status" value="1"/>
</dbReference>
<organism evidence="5 7">
    <name type="scientific">Mycobacterium celatum</name>
    <dbReference type="NCBI Taxonomy" id="28045"/>
    <lineage>
        <taxon>Bacteria</taxon>
        <taxon>Bacillati</taxon>
        <taxon>Actinomycetota</taxon>
        <taxon>Actinomycetes</taxon>
        <taxon>Mycobacteriales</taxon>
        <taxon>Mycobacteriaceae</taxon>
        <taxon>Mycobacterium</taxon>
    </lineage>
</organism>
<dbReference type="STRING" id="28045.AWB95_11340"/>
<dbReference type="RefSeq" id="WP_062540534.1">
    <property type="nucleotide sequence ID" value="NZ_BBUN01000227.1"/>
</dbReference>
<evidence type="ECO:0000256" key="2">
    <source>
        <dbReference type="ARBA" id="ARBA00022723"/>
    </source>
</evidence>
<keyword evidence="3" id="KW-0408">Iron</keyword>
<dbReference type="Proteomes" id="UP000230971">
    <property type="component" value="Unassembled WGS sequence"/>
</dbReference>
<keyword evidence="7" id="KW-1185">Reference proteome</keyword>
<dbReference type="Proteomes" id="UP000193907">
    <property type="component" value="Unassembled WGS sequence"/>
</dbReference>